<dbReference type="AlphaFoldDB" id="A0AAV4X0D3"/>
<dbReference type="Proteomes" id="UP001054945">
    <property type="component" value="Unassembled WGS sequence"/>
</dbReference>
<keyword evidence="2" id="KW-1185">Reference proteome</keyword>
<name>A0AAV4X0D3_CAEEX</name>
<proteinExistence type="predicted"/>
<comment type="caution">
    <text evidence="1">The sequence shown here is derived from an EMBL/GenBank/DDBJ whole genome shotgun (WGS) entry which is preliminary data.</text>
</comment>
<accession>A0AAV4X0D3</accession>
<reference evidence="1 2" key="1">
    <citation type="submission" date="2021-06" db="EMBL/GenBank/DDBJ databases">
        <title>Caerostris extrusa draft genome.</title>
        <authorList>
            <person name="Kono N."/>
            <person name="Arakawa K."/>
        </authorList>
    </citation>
    <scope>NUCLEOTIDE SEQUENCE [LARGE SCALE GENOMIC DNA]</scope>
</reference>
<sequence>MAMVLEDRIPTSKISDYTGEKEGFQAHYCTENAPSSNVIVAPEETENISDYTERKKGSKPTTPLRML</sequence>
<evidence type="ECO:0000313" key="1">
    <source>
        <dbReference type="EMBL" id="GIY87420.1"/>
    </source>
</evidence>
<dbReference type="EMBL" id="BPLR01016935">
    <property type="protein sequence ID" value="GIY87420.1"/>
    <property type="molecule type" value="Genomic_DNA"/>
</dbReference>
<organism evidence="1 2">
    <name type="scientific">Caerostris extrusa</name>
    <name type="common">Bark spider</name>
    <name type="synonym">Caerostris bankana</name>
    <dbReference type="NCBI Taxonomy" id="172846"/>
    <lineage>
        <taxon>Eukaryota</taxon>
        <taxon>Metazoa</taxon>
        <taxon>Ecdysozoa</taxon>
        <taxon>Arthropoda</taxon>
        <taxon>Chelicerata</taxon>
        <taxon>Arachnida</taxon>
        <taxon>Araneae</taxon>
        <taxon>Araneomorphae</taxon>
        <taxon>Entelegynae</taxon>
        <taxon>Araneoidea</taxon>
        <taxon>Araneidae</taxon>
        <taxon>Caerostris</taxon>
    </lineage>
</organism>
<protein>
    <submittedName>
        <fullName evidence="1">Uncharacterized protein</fullName>
    </submittedName>
</protein>
<evidence type="ECO:0000313" key="2">
    <source>
        <dbReference type="Proteomes" id="UP001054945"/>
    </source>
</evidence>
<gene>
    <name evidence="1" type="ORF">CEXT_365761</name>
</gene>